<dbReference type="GO" id="GO:0009523">
    <property type="term" value="C:photosystem II"/>
    <property type="evidence" value="ECO:0007669"/>
    <property type="project" value="UniProtKB-KW"/>
</dbReference>
<name>A0A2Z4RH47_PSEPU</name>
<evidence type="ECO:0000256" key="3">
    <source>
        <dbReference type="SAM" id="SignalP"/>
    </source>
</evidence>
<gene>
    <name evidence="5" type="ORF">DKY63_09190</name>
</gene>
<protein>
    <submittedName>
        <fullName evidence="5">Glycosyl hydrolase</fullName>
    </submittedName>
</protein>
<evidence type="ECO:0000256" key="2">
    <source>
        <dbReference type="ARBA" id="ARBA00023276"/>
    </source>
</evidence>
<dbReference type="OrthoDB" id="9813892at2"/>
<dbReference type="InterPro" id="IPR015943">
    <property type="entry name" value="WD40/YVTN_repeat-like_dom_sf"/>
</dbReference>
<keyword evidence="2" id="KW-0604">Photosystem II</keyword>
<dbReference type="Pfam" id="PF14870">
    <property type="entry name" value="PSII_BNR"/>
    <property type="match status" value="2"/>
</dbReference>
<dbReference type="GO" id="GO:0015979">
    <property type="term" value="P:photosynthesis"/>
    <property type="evidence" value="ECO:0007669"/>
    <property type="project" value="UniProtKB-KW"/>
</dbReference>
<keyword evidence="5" id="KW-0378">Hydrolase</keyword>
<feature type="domain" description="Photosynthesis system II assembly factor Ycf48/Hcf136-like" evidence="4">
    <location>
        <begin position="161"/>
        <end position="301"/>
    </location>
</feature>
<accession>A0A2Z4RH47</accession>
<dbReference type="PANTHER" id="PTHR47199:SF2">
    <property type="entry name" value="PHOTOSYSTEM II STABILITY_ASSEMBLY FACTOR HCF136, CHLOROPLASTIC"/>
    <property type="match status" value="1"/>
</dbReference>
<organism evidence="5 6">
    <name type="scientific">Pseudomonas putida</name>
    <name type="common">Arthrobacter siderocapsulatus</name>
    <dbReference type="NCBI Taxonomy" id="303"/>
    <lineage>
        <taxon>Bacteria</taxon>
        <taxon>Pseudomonadati</taxon>
        <taxon>Pseudomonadota</taxon>
        <taxon>Gammaproteobacteria</taxon>
        <taxon>Pseudomonadales</taxon>
        <taxon>Pseudomonadaceae</taxon>
        <taxon>Pseudomonas</taxon>
    </lineage>
</organism>
<feature type="chain" id="PRO_5016339558" evidence="3">
    <location>
        <begin position="25"/>
        <end position="355"/>
    </location>
</feature>
<feature type="signal peptide" evidence="3">
    <location>
        <begin position="1"/>
        <end position="24"/>
    </location>
</feature>
<evidence type="ECO:0000313" key="6">
    <source>
        <dbReference type="Proteomes" id="UP000250299"/>
    </source>
</evidence>
<evidence type="ECO:0000259" key="4">
    <source>
        <dbReference type="Pfam" id="PF14870"/>
    </source>
</evidence>
<dbReference type="RefSeq" id="WP_110963827.1">
    <property type="nucleotide sequence ID" value="NZ_CP029693.1"/>
</dbReference>
<dbReference type="SUPFAM" id="SSF110296">
    <property type="entry name" value="Oligoxyloglucan reducing end-specific cellobiohydrolase"/>
    <property type="match status" value="1"/>
</dbReference>
<keyword evidence="3" id="KW-0732">Signal</keyword>
<proteinExistence type="predicted"/>
<reference evidence="5 6" key="1">
    <citation type="submission" date="2018-05" db="EMBL/GenBank/DDBJ databases">
        <title>Whole genome sequence of Pseudomonas putida JBC17.</title>
        <authorList>
            <person name="Lee Y.H."/>
            <person name="David K."/>
        </authorList>
    </citation>
    <scope>NUCLEOTIDE SEQUENCE [LARGE SCALE GENOMIC DNA]</scope>
    <source>
        <strain evidence="5 6">JBC17</strain>
    </source>
</reference>
<dbReference type="InterPro" id="IPR028203">
    <property type="entry name" value="PSII_CF48-like_dom"/>
</dbReference>
<dbReference type="PANTHER" id="PTHR47199">
    <property type="entry name" value="PHOTOSYSTEM II STABILITY/ASSEMBLY FACTOR HCF136, CHLOROPLASTIC"/>
    <property type="match status" value="1"/>
</dbReference>
<evidence type="ECO:0000313" key="5">
    <source>
        <dbReference type="EMBL" id="AWY40065.1"/>
    </source>
</evidence>
<dbReference type="Gene3D" id="2.130.10.10">
    <property type="entry name" value="YVTN repeat-like/Quinoprotein amine dehydrogenase"/>
    <property type="match status" value="1"/>
</dbReference>
<feature type="domain" description="Photosynthesis system II assembly factor Ycf48/Hcf136-like" evidence="4">
    <location>
        <begin position="74"/>
        <end position="146"/>
    </location>
</feature>
<evidence type="ECO:0000256" key="1">
    <source>
        <dbReference type="ARBA" id="ARBA00022531"/>
    </source>
</evidence>
<dbReference type="EMBL" id="CP029693">
    <property type="protein sequence ID" value="AWY40065.1"/>
    <property type="molecule type" value="Genomic_DNA"/>
</dbReference>
<dbReference type="Proteomes" id="UP000250299">
    <property type="component" value="Chromosome"/>
</dbReference>
<sequence length="355" mass="37483">MATVRYMFVLAAALVTGLSNPVNAKTDFTDPLDRPASTVGNLIGAHLNSVTTAGERLIAVGARGLIIVSDDAGASWTQASSPVSSDLLGVHFPTAKQGWAVGHDGVILHSSDGGVNWVKQFDGVAASKMLTEHFDKLAAAGDESAASFQEGVKLNYQDGPEQALMGVWFSDENNGLAVGTFGTLLATHDGGKTWESWMEHSDNPEFLHYMAISGSGEQIYIASERGVVFRLDPRAQRFERLETGYTGSFFSIKVTPTTLVAAGLRGTAFKSMDGGTTWQPLPTGINVALSDVQSLPDGRFLLAGVDGKVVISDIAVSSFKPLTVSRPGRFTSLTGLKNGKAVSVGFSGVREVTVQ</sequence>
<dbReference type="AlphaFoldDB" id="A0A2Z4RH47"/>
<keyword evidence="1" id="KW-0602">Photosynthesis</keyword>
<dbReference type="GO" id="GO:0016787">
    <property type="term" value="F:hydrolase activity"/>
    <property type="evidence" value="ECO:0007669"/>
    <property type="project" value="UniProtKB-KW"/>
</dbReference>